<evidence type="ECO:0000313" key="2">
    <source>
        <dbReference type="Proteomes" id="UP000475325"/>
    </source>
</evidence>
<comment type="caution">
    <text evidence="1">The sequence shown here is derived from an EMBL/GenBank/DDBJ whole genome shotgun (WGS) entry which is preliminary data.</text>
</comment>
<accession>A0A7C8NA94</accession>
<reference evidence="1 2" key="1">
    <citation type="submission" date="2019-06" db="EMBL/GenBank/DDBJ databases">
        <authorList>
            <person name="Palmer J.M."/>
        </authorList>
    </citation>
    <scope>NUCLEOTIDE SEQUENCE [LARGE SCALE GENOMIC DNA]</scope>
    <source>
        <strain evidence="1 2">TWF102</strain>
    </source>
</reference>
<organism evidence="1 2">
    <name type="scientific">Orbilia oligospora</name>
    <name type="common">Nematode-trapping fungus</name>
    <name type="synonym">Arthrobotrys oligospora</name>
    <dbReference type="NCBI Taxonomy" id="2813651"/>
    <lineage>
        <taxon>Eukaryota</taxon>
        <taxon>Fungi</taxon>
        <taxon>Dikarya</taxon>
        <taxon>Ascomycota</taxon>
        <taxon>Pezizomycotina</taxon>
        <taxon>Orbiliomycetes</taxon>
        <taxon>Orbiliales</taxon>
        <taxon>Orbiliaceae</taxon>
        <taxon>Orbilia</taxon>
    </lineage>
</organism>
<sequence>MRRGGVGSDFSSGNFTMLICSQTARPASTASASNNAFHTKTRCQSVCLVSRKVFRGASNFSNKISKSGIQRMMNQA</sequence>
<proteinExistence type="predicted"/>
<gene>
    <name evidence="1" type="ORF">TWF102_003936</name>
</gene>
<dbReference type="AlphaFoldDB" id="A0A7C8NA94"/>
<dbReference type="EMBL" id="WIQW01000019">
    <property type="protein sequence ID" value="KAF3103117.1"/>
    <property type="molecule type" value="Genomic_DNA"/>
</dbReference>
<name>A0A7C8NA94_ORBOL</name>
<evidence type="ECO:0000313" key="1">
    <source>
        <dbReference type="EMBL" id="KAF3103117.1"/>
    </source>
</evidence>
<dbReference type="Proteomes" id="UP000475325">
    <property type="component" value="Unassembled WGS sequence"/>
</dbReference>
<protein>
    <submittedName>
        <fullName evidence="1">Uncharacterized protein</fullName>
    </submittedName>
</protein>